<comment type="subunit">
    <text evidence="4">Part of the 30S ribosomal subunit. Forms a tight heterodimer with protein bS6.</text>
</comment>
<dbReference type="HAMAP" id="MF_00270">
    <property type="entry name" value="Ribosomal_bS18"/>
    <property type="match status" value="1"/>
</dbReference>
<protein>
    <recommendedName>
        <fullName evidence="4">Small ribosomal subunit protein bS18</fullName>
    </recommendedName>
</protein>
<dbReference type="PANTHER" id="PTHR13479">
    <property type="entry name" value="30S RIBOSOMAL PROTEIN S18"/>
    <property type="match status" value="1"/>
</dbReference>
<organism evidence="6 7">
    <name type="scientific">Candidatus Nealsonbacteria bacterium RBG_13_37_56</name>
    <dbReference type="NCBI Taxonomy" id="1801661"/>
    <lineage>
        <taxon>Bacteria</taxon>
        <taxon>Candidatus Nealsoniibacteriota</taxon>
    </lineage>
</organism>
<keyword evidence="4" id="KW-0694">RNA-binding</keyword>
<evidence type="ECO:0000313" key="7">
    <source>
        <dbReference type="Proteomes" id="UP000178893"/>
    </source>
</evidence>
<dbReference type="GO" id="GO:0070181">
    <property type="term" value="F:small ribosomal subunit rRNA binding"/>
    <property type="evidence" value="ECO:0007669"/>
    <property type="project" value="TreeGrafter"/>
</dbReference>
<evidence type="ECO:0000256" key="4">
    <source>
        <dbReference type="HAMAP-Rule" id="MF_00270"/>
    </source>
</evidence>
<dbReference type="PANTHER" id="PTHR13479:SF40">
    <property type="entry name" value="SMALL RIBOSOMAL SUBUNIT PROTEIN BS18M"/>
    <property type="match status" value="1"/>
</dbReference>
<dbReference type="Proteomes" id="UP000178893">
    <property type="component" value="Unassembled WGS sequence"/>
</dbReference>
<comment type="function">
    <text evidence="4">Binds as a heterodimer with protein bS6 to the central domain of the 16S rRNA, where it helps stabilize the platform of the 30S subunit.</text>
</comment>
<name>A0A1G2DWT7_9BACT</name>
<proteinExistence type="inferred from homology"/>
<evidence type="ECO:0000256" key="1">
    <source>
        <dbReference type="ARBA" id="ARBA00005589"/>
    </source>
</evidence>
<keyword evidence="2 4" id="KW-0689">Ribosomal protein</keyword>
<evidence type="ECO:0000256" key="3">
    <source>
        <dbReference type="ARBA" id="ARBA00023274"/>
    </source>
</evidence>
<dbReference type="GO" id="GO:0022627">
    <property type="term" value="C:cytosolic small ribosomal subunit"/>
    <property type="evidence" value="ECO:0007669"/>
    <property type="project" value="TreeGrafter"/>
</dbReference>
<evidence type="ECO:0000256" key="5">
    <source>
        <dbReference type="RuleBase" id="RU003910"/>
    </source>
</evidence>
<reference evidence="6 7" key="1">
    <citation type="journal article" date="2016" name="Nat. Commun.">
        <title>Thousands of microbial genomes shed light on interconnected biogeochemical processes in an aquifer system.</title>
        <authorList>
            <person name="Anantharaman K."/>
            <person name="Brown C.T."/>
            <person name="Hug L.A."/>
            <person name="Sharon I."/>
            <person name="Castelle C.J."/>
            <person name="Probst A.J."/>
            <person name="Thomas B.C."/>
            <person name="Singh A."/>
            <person name="Wilkins M.J."/>
            <person name="Karaoz U."/>
            <person name="Brodie E.L."/>
            <person name="Williams K.H."/>
            <person name="Hubbard S.S."/>
            <person name="Banfield J.F."/>
        </authorList>
    </citation>
    <scope>NUCLEOTIDE SEQUENCE [LARGE SCALE GENOMIC DNA]</scope>
</reference>
<evidence type="ECO:0000256" key="2">
    <source>
        <dbReference type="ARBA" id="ARBA00022980"/>
    </source>
</evidence>
<dbReference type="SUPFAM" id="SSF46911">
    <property type="entry name" value="Ribosomal protein S18"/>
    <property type="match status" value="1"/>
</dbReference>
<dbReference type="NCBIfam" id="TIGR00165">
    <property type="entry name" value="S18"/>
    <property type="match status" value="1"/>
</dbReference>
<dbReference type="AlphaFoldDB" id="A0A1G2DWT7"/>
<comment type="caution">
    <text evidence="6">The sequence shown here is derived from an EMBL/GenBank/DDBJ whole genome shotgun (WGS) entry which is preliminary data.</text>
</comment>
<keyword evidence="4" id="KW-0699">rRNA-binding</keyword>
<accession>A0A1G2DWT7</accession>
<dbReference type="GO" id="GO:0003735">
    <property type="term" value="F:structural constituent of ribosome"/>
    <property type="evidence" value="ECO:0007669"/>
    <property type="project" value="InterPro"/>
</dbReference>
<dbReference type="GO" id="GO:0006412">
    <property type="term" value="P:translation"/>
    <property type="evidence" value="ECO:0007669"/>
    <property type="project" value="UniProtKB-UniRule"/>
</dbReference>
<dbReference type="InterPro" id="IPR001648">
    <property type="entry name" value="Ribosomal_bS18"/>
</dbReference>
<dbReference type="EMBL" id="MHLW01000024">
    <property type="protein sequence ID" value="OGZ17832.1"/>
    <property type="molecule type" value="Genomic_DNA"/>
</dbReference>
<dbReference type="InterPro" id="IPR036870">
    <property type="entry name" value="Ribosomal_bS18_sf"/>
</dbReference>
<evidence type="ECO:0000313" key="6">
    <source>
        <dbReference type="EMBL" id="OGZ17832.1"/>
    </source>
</evidence>
<dbReference type="Pfam" id="PF01084">
    <property type="entry name" value="Ribosomal_S18"/>
    <property type="match status" value="1"/>
</dbReference>
<dbReference type="PRINTS" id="PR00974">
    <property type="entry name" value="RIBOSOMALS18"/>
</dbReference>
<sequence>MDCYFCQRNIREIDFKNTELLERFVSGLGKIRAKKRTGVCSKHQRQLAHAIKRARHIGLLSATTK</sequence>
<gene>
    <name evidence="4" type="primary">rpsR</name>
    <name evidence="6" type="ORF">A2V72_02830</name>
</gene>
<keyword evidence="3 4" id="KW-0687">Ribonucleoprotein</keyword>
<dbReference type="Gene3D" id="4.10.640.10">
    <property type="entry name" value="Ribosomal protein S18"/>
    <property type="match status" value="1"/>
</dbReference>
<comment type="similarity">
    <text evidence="1 4 5">Belongs to the bacterial ribosomal protein bS18 family.</text>
</comment>